<organism evidence="1 2">
    <name type="scientific">Araneus ventricosus</name>
    <name type="common">Orbweaver spider</name>
    <name type="synonym">Epeira ventricosa</name>
    <dbReference type="NCBI Taxonomy" id="182803"/>
    <lineage>
        <taxon>Eukaryota</taxon>
        <taxon>Metazoa</taxon>
        <taxon>Ecdysozoa</taxon>
        <taxon>Arthropoda</taxon>
        <taxon>Chelicerata</taxon>
        <taxon>Arachnida</taxon>
        <taxon>Araneae</taxon>
        <taxon>Araneomorphae</taxon>
        <taxon>Entelegynae</taxon>
        <taxon>Araneoidea</taxon>
        <taxon>Araneidae</taxon>
        <taxon>Araneus</taxon>
    </lineage>
</organism>
<reference evidence="1 2" key="1">
    <citation type="journal article" date="2019" name="Sci. Rep.">
        <title>Orb-weaving spider Araneus ventricosus genome elucidates the spidroin gene catalogue.</title>
        <authorList>
            <person name="Kono N."/>
            <person name="Nakamura H."/>
            <person name="Ohtoshi R."/>
            <person name="Moran D.A.P."/>
            <person name="Shinohara A."/>
            <person name="Yoshida Y."/>
            <person name="Fujiwara M."/>
            <person name="Mori M."/>
            <person name="Tomita M."/>
            <person name="Arakawa K."/>
        </authorList>
    </citation>
    <scope>NUCLEOTIDE SEQUENCE [LARGE SCALE GENOMIC DNA]</scope>
</reference>
<evidence type="ECO:0000313" key="2">
    <source>
        <dbReference type="Proteomes" id="UP000499080"/>
    </source>
</evidence>
<dbReference type="EMBL" id="BGPR01019870">
    <property type="protein sequence ID" value="GBN83184.1"/>
    <property type="molecule type" value="Genomic_DNA"/>
</dbReference>
<keyword evidence="2" id="KW-1185">Reference proteome</keyword>
<evidence type="ECO:0000313" key="1">
    <source>
        <dbReference type="EMBL" id="GBN83184.1"/>
    </source>
</evidence>
<comment type="caution">
    <text evidence="1">The sequence shown here is derived from an EMBL/GenBank/DDBJ whole genome shotgun (WGS) entry which is preliminary data.</text>
</comment>
<sequence length="120" mass="12612">MTDPAVASSTEAGVLVTNHLATDRPLPKEVRSITGGVTFKPISIAQPEKGVPANLSGSIGAKSDFCLRAIKGLGTNGSCSFSPLDHEANDLMDLSKVRLLPSGAQGTWYQRKLFILSSCP</sequence>
<accession>A0A4Y2S4Q6</accession>
<dbReference type="Proteomes" id="UP000499080">
    <property type="component" value="Unassembled WGS sequence"/>
</dbReference>
<dbReference type="AlphaFoldDB" id="A0A4Y2S4Q6"/>
<proteinExistence type="predicted"/>
<protein>
    <submittedName>
        <fullName evidence="1">Uncharacterized protein</fullName>
    </submittedName>
</protein>
<gene>
    <name evidence="1" type="ORF">AVEN_5337_1</name>
</gene>
<name>A0A4Y2S4Q6_ARAVE</name>